<dbReference type="AlphaFoldDB" id="A0A3B0VNJ0"/>
<dbReference type="InterPro" id="IPR054399">
    <property type="entry name" value="Fervidolysin-like_N_prodom"/>
</dbReference>
<dbReference type="EMBL" id="UOFC01000042">
    <property type="protein sequence ID" value="VAW45085.1"/>
    <property type="molecule type" value="Genomic_DNA"/>
</dbReference>
<evidence type="ECO:0000313" key="7">
    <source>
        <dbReference type="EMBL" id="VAW45085.1"/>
    </source>
</evidence>
<feature type="domain" description="Fervidolysin-like N-terminal prodomain" evidence="6">
    <location>
        <begin position="370"/>
        <end position="443"/>
    </location>
</feature>
<comment type="similarity">
    <text evidence="1">Belongs to the peptidase S8 family.</text>
</comment>
<name>A0A3B0VNJ0_9ZZZZ</name>
<dbReference type="PROSITE" id="PS00137">
    <property type="entry name" value="SUBTILASE_HIS"/>
    <property type="match status" value="1"/>
</dbReference>
<dbReference type="InterPro" id="IPR015500">
    <property type="entry name" value="Peptidase_S8_subtilisin-rel"/>
</dbReference>
<reference evidence="7" key="1">
    <citation type="submission" date="2018-06" db="EMBL/GenBank/DDBJ databases">
        <authorList>
            <person name="Zhirakovskaya E."/>
        </authorList>
    </citation>
    <scope>NUCLEOTIDE SEQUENCE</scope>
</reference>
<dbReference type="InterPro" id="IPR036852">
    <property type="entry name" value="Peptidase_S8/S53_dom_sf"/>
</dbReference>
<keyword evidence="3" id="KW-0378">Hydrolase</keyword>
<accession>A0A3B0VNJ0</accession>
<keyword evidence="2" id="KW-0645">Protease</keyword>
<dbReference type="InterPro" id="IPR023828">
    <property type="entry name" value="Peptidase_S8_Ser-AS"/>
</dbReference>
<dbReference type="InterPro" id="IPR050131">
    <property type="entry name" value="Peptidase_S8_subtilisin-like"/>
</dbReference>
<dbReference type="Pfam" id="PF00082">
    <property type="entry name" value="Peptidase_S8"/>
    <property type="match status" value="1"/>
</dbReference>
<dbReference type="InterPro" id="IPR022398">
    <property type="entry name" value="Peptidase_S8_His-AS"/>
</dbReference>
<dbReference type="GO" id="GO:0006508">
    <property type="term" value="P:proteolysis"/>
    <property type="evidence" value="ECO:0007669"/>
    <property type="project" value="UniProtKB-KW"/>
</dbReference>
<protein>
    <submittedName>
        <fullName evidence="7">Uncharacterized protein</fullName>
    </submittedName>
</protein>
<dbReference type="PANTHER" id="PTHR43806:SF11">
    <property type="entry name" value="CEREVISIN-RELATED"/>
    <property type="match status" value="1"/>
</dbReference>
<feature type="domain" description="Peptidase S8/S53" evidence="5">
    <location>
        <begin position="479"/>
        <end position="717"/>
    </location>
</feature>
<evidence type="ECO:0000256" key="3">
    <source>
        <dbReference type="ARBA" id="ARBA00022801"/>
    </source>
</evidence>
<dbReference type="GO" id="GO:0004252">
    <property type="term" value="F:serine-type endopeptidase activity"/>
    <property type="evidence" value="ECO:0007669"/>
    <property type="project" value="InterPro"/>
</dbReference>
<dbReference type="PROSITE" id="PS00138">
    <property type="entry name" value="SUBTILASE_SER"/>
    <property type="match status" value="1"/>
</dbReference>
<dbReference type="SUPFAM" id="SSF52743">
    <property type="entry name" value="Subtilisin-like"/>
    <property type="match status" value="1"/>
</dbReference>
<proteinExistence type="inferred from homology"/>
<dbReference type="Pfam" id="PF22148">
    <property type="entry name" value="Fervidolysin_NPro-like"/>
    <property type="match status" value="1"/>
</dbReference>
<dbReference type="NCBIfam" id="NF038133">
    <property type="entry name" value="choice_anch_L"/>
    <property type="match status" value="1"/>
</dbReference>
<evidence type="ECO:0000259" key="6">
    <source>
        <dbReference type="Pfam" id="PF22148"/>
    </source>
</evidence>
<organism evidence="7">
    <name type="scientific">hydrothermal vent metagenome</name>
    <dbReference type="NCBI Taxonomy" id="652676"/>
    <lineage>
        <taxon>unclassified sequences</taxon>
        <taxon>metagenomes</taxon>
        <taxon>ecological metagenomes</taxon>
    </lineage>
</organism>
<evidence type="ECO:0000256" key="4">
    <source>
        <dbReference type="ARBA" id="ARBA00022825"/>
    </source>
</evidence>
<dbReference type="PRINTS" id="PR00723">
    <property type="entry name" value="SUBTILISIN"/>
</dbReference>
<gene>
    <name evidence="7" type="ORF">MNBD_GAMMA03-2037</name>
</gene>
<dbReference type="InterPro" id="IPR049804">
    <property type="entry name" value="Choice_anch_L"/>
</dbReference>
<keyword evidence="4" id="KW-0720">Serine protease</keyword>
<dbReference type="InterPro" id="IPR000209">
    <property type="entry name" value="Peptidase_S8/S53_dom"/>
</dbReference>
<evidence type="ECO:0000256" key="1">
    <source>
        <dbReference type="ARBA" id="ARBA00011073"/>
    </source>
</evidence>
<dbReference type="Gene3D" id="3.40.50.200">
    <property type="entry name" value="Peptidase S8/S53 domain"/>
    <property type="match status" value="1"/>
</dbReference>
<sequence>MKQFYFVMFLILPFLFSGSAFAEDPTIDSAYTLVSKQKVNRVLYDFTYKVNITNGDAAIQNVSATVSSSSENTVIMDNSVNFNDLAIEETSASIDTFTLRQDRHHPFDPDVLSWDIAFEADEPVPNINLATSPNEQTFILGEFQNIATSVNFTPPVSGSPFTIAIEQTVTPNSGLSLSPNVNGITFDSSVDFTTTLNQEISPSLVGEYEIVTTATIVETGEEAKSTVKITIVSGEQSSLIINTPGTENGALSPNEITDVVFVVQVQGIGLDNILNVRIDGINNSDSMLLNDSGQNGDVIADDGSYSGTFSINTNGFLPQQCLSYEAVATTNVEPFTSQPYELCVTGFPIGFQPSDTSENNLIPDPETGTPVVADEIMIGFKENASENSIISVVSSVNGQVIGSLVELGIYQVKLDTPVTSPDELAAIIATLTAFPEVTFAEANSIDTESTVIPSDPKFSLQDGLTTIRAGESWYIARGNVTVAVIDGGADFTHPDLTGKLVKGKDVVDGGNDPSEVGTGHGTHVAGIISANTNNNIGIAGVSWNSKILVVRASDSTGSTTSSRIASGIMYAAGKARIINVSLGGTGGRFLKCAATAYAKSKGSLVVAAAGNNSNSTKFYPAACSDVIAVGNTTSSDGRESNSNFGSWVDLAAPGTDILSTVPTGGCNHCDVSGYKSLTGTSMASPMVAGAVAVLLAREPLLTNSQIEERFKKTAKKLPASLKLGAGRIDLFEAVFNGSFEEGNLALWQKSGTVASFEKLGPLIPQDGKRMGYISTGPSAAQTAGNLSQSFTVQEGVSTLPITFTYAFISEEFPEFVGTNFNDSLKISLKAPNETITELATESINSSAYTAISGLDFPGGDTTVGWTGWKTVTKDIPITAGAGEYQIILKDAGDAAFDTILLIDHIQFKK</sequence>
<evidence type="ECO:0000259" key="5">
    <source>
        <dbReference type="Pfam" id="PF00082"/>
    </source>
</evidence>
<dbReference type="PROSITE" id="PS51892">
    <property type="entry name" value="SUBTILASE"/>
    <property type="match status" value="1"/>
</dbReference>
<dbReference type="PANTHER" id="PTHR43806">
    <property type="entry name" value="PEPTIDASE S8"/>
    <property type="match status" value="1"/>
</dbReference>
<evidence type="ECO:0000256" key="2">
    <source>
        <dbReference type="ARBA" id="ARBA00022670"/>
    </source>
</evidence>